<dbReference type="InParanoid" id="A0A7J7DST3"/>
<evidence type="ECO:0000313" key="1">
    <source>
        <dbReference type="EMBL" id="KAF5749204.1"/>
    </source>
</evidence>
<dbReference type="AlphaFoldDB" id="A0A7J7DST3"/>
<sequence length="78" mass="9007">MCGRGGRFIDAANYLVEMTEMGLTLVSRCFDMVTNGLKNCAKHDLAKKMEHLEINLREVKTREVKHKRVDAQLELVWN</sequence>
<gene>
    <name evidence="1" type="ORF">HS088_TW04G01167</name>
</gene>
<keyword evidence="2" id="KW-1185">Reference proteome</keyword>
<protein>
    <submittedName>
        <fullName evidence="1">Pentatricopeptide repeat-containing protein</fullName>
    </submittedName>
</protein>
<reference evidence="1 2" key="1">
    <citation type="journal article" date="2020" name="Nat. Commun.">
        <title>Genome of Tripterygium wilfordii and identification of cytochrome P450 involved in triptolide biosynthesis.</title>
        <authorList>
            <person name="Tu L."/>
            <person name="Su P."/>
            <person name="Zhang Z."/>
            <person name="Gao L."/>
            <person name="Wang J."/>
            <person name="Hu T."/>
            <person name="Zhou J."/>
            <person name="Zhang Y."/>
            <person name="Zhao Y."/>
            <person name="Liu Y."/>
            <person name="Song Y."/>
            <person name="Tong Y."/>
            <person name="Lu Y."/>
            <person name="Yang J."/>
            <person name="Xu C."/>
            <person name="Jia M."/>
            <person name="Peters R.J."/>
            <person name="Huang L."/>
            <person name="Gao W."/>
        </authorList>
    </citation>
    <scope>NUCLEOTIDE SEQUENCE [LARGE SCALE GENOMIC DNA]</scope>
    <source>
        <strain evidence="2">cv. XIE 37</strain>
        <tissue evidence="1">Leaf</tissue>
    </source>
</reference>
<comment type="caution">
    <text evidence="1">The sequence shown here is derived from an EMBL/GenBank/DDBJ whole genome shotgun (WGS) entry which is preliminary data.</text>
</comment>
<dbReference type="EMBL" id="JAAARO010000004">
    <property type="protein sequence ID" value="KAF5749204.1"/>
    <property type="molecule type" value="Genomic_DNA"/>
</dbReference>
<organism evidence="1 2">
    <name type="scientific">Tripterygium wilfordii</name>
    <name type="common">Thunder God vine</name>
    <dbReference type="NCBI Taxonomy" id="458696"/>
    <lineage>
        <taxon>Eukaryota</taxon>
        <taxon>Viridiplantae</taxon>
        <taxon>Streptophyta</taxon>
        <taxon>Embryophyta</taxon>
        <taxon>Tracheophyta</taxon>
        <taxon>Spermatophyta</taxon>
        <taxon>Magnoliopsida</taxon>
        <taxon>eudicotyledons</taxon>
        <taxon>Gunneridae</taxon>
        <taxon>Pentapetalae</taxon>
        <taxon>rosids</taxon>
        <taxon>fabids</taxon>
        <taxon>Celastrales</taxon>
        <taxon>Celastraceae</taxon>
        <taxon>Tripterygium</taxon>
    </lineage>
</organism>
<proteinExistence type="predicted"/>
<name>A0A7J7DST3_TRIWF</name>
<evidence type="ECO:0000313" key="2">
    <source>
        <dbReference type="Proteomes" id="UP000593562"/>
    </source>
</evidence>
<accession>A0A7J7DST3</accession>
<dbReference type="Proteomes" id="UP000593562">
    <property type="component" value="Unassembled WGS sequence"/>
</dbReference>